<protein>
    <submittedName>
        <fullName evidence="2">Uncharacterized protein</fullName>
    </submittedName>
</protein>
<name>A0AAD9QDI2_ACRCE</name>
<sequence>MQNPGDSKSQKQVRTQDWVRATSVTQHPPQESKVPIPQHNNAPQERSETPRTNTAPTATLQDKDGDPQFTPGGLFVASTLVRETVTEGEPPAKASRARLSLSRLQVNNKVAKAAKVNVLVTLKHGEERQDSAVEQRQVSSELFHGESTALFSIDNAREILETRDLKELALSPNWGPPPIWADFLEEYQHVDFGEHFKAHLERIKLPNFLYSKEEEDL</sequence>
<dbReference type="AlphaFoldDB" id="A0AAD9QDI2"/>
<feature type="region of interest" description="Disordered" evidence="1">
    <location>
        <begin position="1"/>
        <end position="73"/>
    </location>
</feature>
<evidence type="ECO:0000256" key="1">
    <source>
        <dbReference type="SAM" id="MobiDB-lite"/>
    </source>
</evidence>
<gene>
    <name evidence="2" type="ORF">P5673_018496</name>
</gene>
<organism evidence="2 3">
    <name type="scientific">Acropora cervicornis</name>
    <name type="common">Staghorn coral</name>
    <dbReference type="NCBI Taxonomy" id="6130"/>
    <lineage>
        <taxon>Eukaryota</taxon>
        <taxon>Metazoa</taxon>
        <taxon>Cnidaria</taxon>
        <taxon>Anthozoa</taxon>
        <taxon>Hexacorallia</taxon>
        <taxon>Scleractinia</taxon>
        <taxon>Astrocoeniina</taxon>
        <taxon>Acroporidae</taxon>
        <taxon>Acropora</taxon>
    </lineage>
</organism>
<proteinExistence type="predicted"/>
<reference evidence="2" key="2">
    <citation type="journal article" date="2023" name="Science">
        <title>Genomic signatures of disease resistance in endangered staghorn corals.</title>
        <authorList>
            <person name="Vollmer S.V."/>
            <person name="Selwyn J.D."/>
            <person name="Despard B.A."/>
            <person name="Roesel C.L."/>
        </authorList>
    </citation>
    <scope>NUCLEOTIDE SEQUENCE</scope>
    <source>
        <strain evidence="2">K2</strain>
    </source>
</reference>
<dbReference type="Proteomes" id="UP001249851">
    <property type="component" value="Unassembled WGS sequence"/>
</dbReference>
<dbReference type="EMBL" id="JARQWQ010000042">
    <property type="protein sequence ID" value="KAK2558880.1"/>
    <property type="molecule type" value="Genomic_DNA"/>
</dbReference>
<accession>A0AAD9QDI2</accession>
<feature type="compositionally biased region" description="Polar residues" evidence="1">
    <location>
        <begin position="38"/>
        <end position="60"/>
    </location>
</feature>
<reference evidence="2" key="1">
    <citation type="journal article" date="2023" name="G3 (Bethesda)">
        <title>Whole genome assembly and annotation of the endangered Caribbean coral Acropora cervicornis.</title>
        <authorList>
            <person name="Selwyn J.D."/>
            <person name="Vollmer S.V."/>
        </authorList>
    </citation>
    <scope>NUCLEOTIDE SEQUENCE</scope>
    <source>
        <strain evidence="2">K2</strain>
    </source>
</reference>
<evidence type="ECO:0000313" key="2">
    <source>
        <dbReference type="EMBL" id="KAK2558880.1"/>
    </source>
</evidence>
<keyword evidence="3" id="KW-1185">Reference proteome</keyword>
<feature type="compositionally biased region" description="Polar residues" evidence="1">
    <location>
        <begin position="1"/>
        <end position="15"/>
    </location>
</feature>
<comment type="caution">
    <text evidence="2">The sequence shown here is derived from an EMBL/GenBank/DDBJ whole genome shotgun (WGS) entry which is preliminary data.</text>
</comment>
<evidence type="ECO:0000313" key="3">
    <source>
        <dbReference type="Proteomes" id="UP001249851"/>
    </source>
</evidence>